<dbReference type="OrthoDB" id="248923at2759"/>
<name>A0A2T9YQ74_9FUNG</name>
<dbReference type="InterPro" id="IPR036936">
    <property type="entry name" value="CRIB_dom_sf"/>
</dbReference>
<gene>
    <name evidence="3" type="ORF">BB559_002981</name>
</gene>
<dbReference type="Gene3D" id="3.90.810.10">
    <property type="entry name" value="CRIB domain"/>
    <property type="match status" value="1"/>
</dbReference>
<evidence type="ECO:0000313" key="4">
    <source>
        <dbReference type="Proteomes" id="UP000245699"/>
    </source>
</evidence>
<feature type="compositionally biased region" description="Basic and acidic residues" evidence="1">
    <location>
        <begin position="120"/>
        <end position="135"/>
    </location>
</feature>
<reference evidence="3 4" key="1">
    <citation type="journal article" date="2018" name="MBio">
        <title>Comparative Genomics Reveals the Core Gene Toolbox for the Fungus-Insect Symbiosis.</title>
        <authorList>
            <person name="Wang Y."/>
            <person name="Stata M."/>
            <person name="Wang W."/>
            <person name="Stajich J.E."/>
            <person name="White M.M."/>
            <person name="Moncalvo J.M."/>
        </authorList>
    </citation>
    <scope>NUCLEOTIDE SEQUENCE [LARGE SCALE GENOMIC DNA]</scope>
    <source>
        <strain evidence="3 4">AUS-77-4</strain>
    </source>
</reference>
<dbReference type="AlphaFoldDB" id="A0A2T9YQ74"/>
<organism evidence="3 4">
    <name type="scientific">Furculomyces boomerangus</name>
    <dbReference type="NCBI Taxonomy" id="61424"/>
    <lineage>
        <taxon>Eukaryota</taxon>
        <taxon>Fungi</taxon>
        <taxon>Fungi incertae sedis</taxon>
        <taxon>Zoopagomycota</taxon>
        <taxon>Kickxellomycotina</taxon>
        <taxon>Harpellomycetes</taxon>
        <taxon>Harpellales</taxon>
        <taxon>Harpellaceae</taxon>
        <taxon>Furculomyces</taxon>
    </lineage>
</organism>
<feature type="domain" description="CRIB" evidence="2">
    <location>
        <begin position="155"/>
        <end position="168"/>
    </location>
</feature>
<evidence type="ECO:0000313" key="3">
    <source>
        <dbReference type="EMBL" id="PVU94503.1"/>
    </source>
</evidence>
<feature type="region of interest" description="Disordered" evidence="1">
    <location>
        <begin position="283"/>
        <end position="302"/>
    </location>
</feature>
<sequence length="523" mass="59245">MEPTEISPDLTQRISALYSQKLISDPIILTPNKSLSPDTFSNKNLKSDLKSPAKLSGFKVFSKFIAEKSKFMKSIVLKYSHKNITVPPTLTHHDKAISLDPCSPKTLPKVANPPKHNNTKNKDIPDRITKSEDTSKLINTNQKPRINTLKKIKSIGTPFNLKHNLHIEIDQLDQVLELLPKDWRNYIESNSKSPKIPPEPPQSLLHKDSVKKERVHALTDSLHTIQKSYSENSPFIADHIQYRYTVSGNKNKTPVGTTEFKTFKERVQAQQLYSLENFMDEPRVSNHESTDTSFERKNSYYPSDHKSYPYPVNIDTLDDQIYSDQTNFLDFDKMYSNSKIKVSLDNTDLDNSKSSPITLVGFPIQKGIRISESHIKNKRSNGIESLSPLSTNGETLKTKGSKHNSRKYTSKGAALYLNTKLVASYQTSLQNSSPNVISNQYSNSEKNLNSKQTNNYIGSTSLKSADSAKTTVSLSSRPSKRYTSFYKTLGSEGQMIDPIQTDRGISTRQNRKYIFGDRFVDEF</sequence>
<feature type="region of interest" description="Disordered" evidence="1">
    <location>
        <begin position="106"/>
        <end position="142"/>
    </location>
</feature>
<dbReference type="Pfam" id="PF00786">
    <property type="entry name" value="PBD"/>
    <property type="match status" value="1"/>
</dbReference>
<dbReference type="PROSITE" id="PS50108">
    <property type="entry name" value="CRIB"/>
    <property type="match status" value="1"/>
</dbReference>
<dbReference type="Proteomes" id="UP000245699">
    <property type="component" value="Unassembled WGS sequence"/>
</dbReference>
<feature type="region of interest" description="Disordered" evidence="1">
    <location>
        <begin position="382"/>
        <end position="407"/>
    </location>
</feature>
<feature type="compositionally biased region" description="Polar residues" evidence="1">
    <location>
        <begin position="382"/>
        <end position="395"/>
    </location>
</feature>
<dbReference type="InterPro" id="IPR000095">
    <property type="entry name" value="CRIB_dom"/>
</dbReference>
<protein>
    <recommendedName>
        <fullName evidence="2">CRIB domain-containing protein</fullName>
    </recommendedName>
</protein>
<comment type="caution">
    <text evidence="3">The sequence shown here is derived from an EMBL/GenBank/DDBJ whole genome shotgun (WGS) entry which is preliminary data.</text>
</comment>
<keyword evidence="4" id="KW-1185">Reference proteome</keyword>
<evidence type="ECO:0000256" key="1">
    <source>
        <dbReference type="SAM" id="MobiDB-lite"/>
    </source>
</evidence>
<dbReference type="EMBL" id="MBFT01000245">
    <property type="protein sequence ID" value="PVU94503.1"/>
    <property type="molecule type" value="Genomic_DNA"/>
</dbReference>
<proteinExistence type="predicted"/>
<evidence type="ECO:0000259" key="2">
    <source>
        <dbReference type="PROSITE" id="PS50108"/>
    </source>
</evidence>
<accession>A0A2T9YQ74</accession>
<dbReference type="SMART" id="SM00285">
    <property type="entry name" value="PBD"/>
    <property type="match status" value="1"/>
</dbReference>